<name>A0A914Z590_9BILA</name>
<protein>
    <submittedName>
        <fullName evidence="2">Uncharacterized protein</fullName>
    </submittedName>
</protein>
<dbReference type="InterPro" id="IPR016024">
    <property type="entry name" value="ARM-type_fold"/>
</dbReference>
<organism evidence="1 2">
    <name type="scientific">Panagrolaimus superbus</name>
    <dbReference type="NCBI Taxonomy" id="310955"/>
    <lineage>
        <taxon>Eukaryota</taxon>
        <taxon>Metazoa</taxon>
        <taxon>Ecdysozoa</taxon>
        <taxon>Nematoda</taxon>
        <taxon>Chromadorea</taxon>
        <taxon>Rhabditida</taxon>
        <taxon>Tylenchina</taxon>
        <taxon>Panagrolaimomorpha</taxon>
        <taxon>Panagrolaimoidea</taxon>
        <taxon>Panagrolaimidae</taxon>
        <taxon>Panagrolaimus</taxon>
    </lineage>
</organism>
<dbReference type="AlphaFoldDB" id="A0A914Z590"/>
<dbReference type="SUPFAM" id="SSF48371">
    <property type="entry name" value="ARM repeat"/>
    <property type="match status" value="1"/>
</dbReference>
<evidence type="ECO:0000313" key="1">
    <source>
        <dbReference type="Proteomes" id="UP000887577"/>
    </source>
</evidence>
<accession>A0A914Z590</accession>
<evidence type="ECO:0000313" key="2">
    <source>
        <dbReference type="WBParaSite" id="PSU_v2.g7126.t1"/>
    </source>
</evidence>
<dbReference type="WBParaSite" id="PSU_v2.g7126.t1">
    <property type="protein sequence ID" value="PSU_v2.g7126.t1"/>
    <property type="gene ID" value="PSU_v2.g7126"/>
</dbReference>
<proteinExistence type="predicted"/>
<dbReference type="Proteomes" id="UP000887577">
    <property type="component" value="Unplaced"/>
</dbReference>
<sequence>MNDPKNLFGFFQVFLRIYAVIPASIEEVITFSVQKPTDMLRILHHKDLPSHFVDWLIKKGLERFPNKQALLEFISSKISYRNLHLLTFLNELNIVEFFFDNIEMFMDLPDYTFEVSEGKYDVEVGEILVNSSTDLIKLIKDKGFIHPSPILLVPLFSLITNFNQLNRCLPDLKIDDGIYMKEITAIFTGSQNILGVPEFNIKKFETITEWFAWIVTNQKITEFLKQWKFLKEINSALFASVQSVLILFGLFPFVVEDEEKCDILFDIIRLSCNETNESLIVNFHLCHYSTSSTQIKRKLFKNLSKIKFNDILTKQILRFCYSSSQVSYIFVDVYDAVATIFERHDWIFFENDFQLMIDIPRTPEDTALKDAKFKLLKLACLTESGEKLIQRVISWIRERPDLLKDAVECITNLSSIEMIEIEKLRSMLKSRVQQPRNEPALAAYCQFLATSVIDFDEFDLAVSCAEELWTLKDHESSDVRASAFEALSKFSKFHLPETLVAEQLNPTAAPEFLSGEQVFQGINDQTDTTTLKGFGKFLKKALKIDVEQLSRKFFISQQSTGDSPLFIALIPVLRENLSQSGNEWKSLGLIEPLTRALMPASKKVTRCSQIIQTAFLNHSWTTSFSFYESIKHFVAIKSAVDTLFQNILEANQAVNKKLDCFDAVKAVFSVFSQSIEQSYAGLSNSILGLVESLYNV</sequence>
<keyword evidence="1" id="KW-1185">Reference proteome</keyword>
<reference evidence="2" key="1">
    <citation type="submission" date="2022-11" db="UniProtKB">
        <authorList>
            <consortium name="WormBaseParasite"/>
        </authorList>
    </citation>
    <scope>IDENTIFICATION</scope>
</reference>